<dbReference type="SUPFAM" id="SSF49464">
    <property type="entry name" value="Carboxypeptidase regulatory domain-like"/>
    <property type="match status" value="1"/>
</dbReference>
<dbReference type="RefSeq" id="WP_166131824.1">
    <property type="nucleotide sequence ID" value="NZ_JAANOQ010000023.1"/>
</dbReference>
<dbReference type="EMBL" id="JACRUN010000023">
    <property type="protein sequence ID" value="MBC5836274.1"/>
    <property type="molecule type" value="Genomic_DNA"/>
</dbReference>
<gene>
    <name evidence="1" type="ORF">H8R27_15390</name>
</gene>
<dbReference type="Proteomes" id="UP000605990">
    <property type="component" value="Unassembled WGS sequence"/>
</dbReference>
<organism evidence="1 2">
    <name type="scientific">Flavobacterium bernardetii</name>
    <dbReference type="NCBI Taxonomy" id="2813823"/>
    <lineage>
        <taxon>Bacteria</taxon>
        <taxon>Pseudomonadati</taxon>
        <taxon>Bacteroidota</taxon>
        <taxon>Flavobacteriia</taxon>
        <taxon>Flavobacteriales</taxon>
        <taxon>Flavobacteriaceae</taxon>
        <taxon>Flavobacterium</taxon>
    </lineage>
</organism>
<comment type="caution">
    <text evidence="1">The sequence shown here is derived from an EMBL/GenBank/DDBJ whole genome shotgun (WGS) entry which is preliminary data.</text>
</comment>
<evidence type="ECO:0000313" key="2">
    <source>
        <dbReference type="Proteomes" id="UP000605990"/>
    </source>
</evidence>
<evidence type="ECO:0000313" key="1">
    <source>
        <dbReference type="EMBL" id="MBC5836274.1"/>
    </source>
</evidence>
<keyword evidence="2" id="KW-1185">Reference proteome</keyword>
<sequence length="189" mass="22165">MKQTISILFLLLFFNVYGQKWHLNRIDEKSKFKYEYWFQFENADDISSHSLKKIEGKSISTIRLTDNKGNVINFATIEIKELSNDSLSKIVTDYDGLVKLQLEPGKYSMEISAINYDKFTVDFSIVENIFFELNIKLGLAPELTIYQINSKTELNEAEILTIMKCVNENRQNYYKNCSEQNKFYVSMQI</sequence>
<dbReference type="Gene3D" id="2.60.40.1120">
    <property type="entry name" value="Carboxypeptidase-like, regulatory domain"/>
    <property type="match status" value="1"/>
</dbReference>
<accession>A0ABR7J2H5</accession>
<proteinExistence type="predicted"/>
<protein>
    <submittedName>
        <fullName evidence="1">Carboxypeptidase regulatory-like domain-containing protein</fullName>
    </submittedName>
</protein>
<reference evidence="1 2" key="1">
    <citation type="submission" date="2020-08" db="EMBL/GenBank/DDBJ databases">
        <title>Description of novel Flavobacterium F-408 isolate.</title>
        <authorList>
            <person name="Saticioglu I.B."/>
            <person name="Duman M."/>
            <person name="Altun S."/>
        </authorList>
    </citation>
    <scope>NUCLEOTIDE SEQUENCE [LARGE SCALE GENOMIC DNA]</scope>
    <source>
        <strain evidence="1 2">F-408</strain>
    </source>
</reference>
<dbReference type="Pfam" id="PF13620">
    <property type="entry name" value="CarboxypepD_reg"/>
    <property type="match status" value="1"/>
</dbReference>
<name>A0ABR7J2H5_9FLAO</name>
<dbReference type="InterPro" id="IPR008969">
    <property type="entry name" value="CarboxyPept-like_regulatory"/>
</dbReference>